<dbReference type="EMBL" id="CAJNOG010000035">
    <property type="protein sequence ID" value="CAF0811282.1"/>
    <property type="molecule type" value="Genomic_DNA"/>
</dbReference>
<dbReference type="AlphaFoldDB" id="A0A813TI11"/>
<comment type="caution">
    <text evidence="2">The sequence shown here is derived from an EMBL/GenBank/DDBJ whole genome shotgun (WGS) entry which is preliminary data.</text>
</comment>
<organism evidence="2 3">
    <name type="scientific">Adineta steineri</name>
    <dbReference type="NCBI Taxonomy" id="433720"/>
    <lineage>
        <taxon>Eukaryota</taxon>
        <taxon>Metazoa</taxon>
        <taxon>Spiralia</taxon>
        <taxon>Gnathifera</taxon>
        <taxon>Rotifera</taxon>
        <taxon>Eurotatoria</taxon>
        <taxon>Bdelloidea</taxon>
        <taxon>Adinetida</taxon>
        <taxon>Adinetidae</taxon>
        <taxon>Adineta</taxon>
    </lineage>
</organism>
<feature type="compositionally biased region" description="Low complexity" evidence="1">
    <location>
        <begin position="58"/>
        <end position="72"/>
    </location>
</feature>
<evidence type="ECO:0000313" key="2">
    <source>
        <dbReference type="EMBL" id="CAF0811282.1"/>
    </source>
</evidence>
<protein>
    <submittedName>
        <fullName evidence="2">Uncharacterized protein</fullName>
    </submittedName>
</protein>
<proteinExistence type="predicted"/>
<reference evidence="2" key="1">
    <citation type="submission" date="2021-02" db="EMBL/GenBank/DDBJ databases">
        <authorList>
            <person name="Nowell W R."/>
        </authorList>
    </citation>
    <scope>NUCLEOTIDE SEQUENCE</scope>
</reference>
<dbReference type="Proteomes" id="UP000663845">
    <property type="component" value="Unassembled WGS sequence"/>
</dbReference>
<evidence type="ECO:0000313" key="3">
    <source>
        <dbReference type="Proteomes" id="UP000663845"/>
    </source>
</evidence>
<evidence type="ECO:0000256" key="1">
    <source>
        <dbReference type="SAM" id="MobiDB-lite"/>
    </source>
</evidence>
<sequence length="72" mass="8555">MSRFIGEQVRRVKQMKLMQQHPSNINVQGQPPEKKLRATGSYAGGDPSNYDYQRNPNQQQQQMYQQQQQQRF</sequence>
<accession>A0A813TI11</accession>
<feature type="region of interest" description="Disordered" evidence="1">
    <location>
        <begin position="20"/>
        <end position="72"/>
    </location>
</feature>
<name>A0A813TI11_9BILA</name>
<feature type="compositionally biased region" description="Polar residues" evidence="1">
    <location>
        <begin position="20"/>
        <end position="29"/>
    </location>
</feature>
<gene>
    <name evidence="2" type="ORF">JYZ213_LOCUS5792</name>
</gene>